<sequence>MFIPMPLSIQVALTPMHPTSSHMHSTPLISGSFTGLLSTPDFSSFPPIYATPFISPPGYTPFMKASTPHPTYFLMSSMQTSGLSFPMPSIQPSAPSMLHSSPMNYAHDEQDDTSAHGHGDRSAHDHGDISDPDSANEERRRMHLLRNAPQTIRKHHGKFVIEPEGGLFHDELVRTSLLNKIHLKTNIKRNEEFADDRSRNTQEAYDKKNLPLLYQSILKENGRVYGTGGYTKTIRRRDKSFRVRLAGGEGSSCRSILIADMLETEKISAYRGNTRSSNKKYINGRNEEKTSRDGGRSGEKNNGITSVTCASASRNSSLPSQKIPLGILVILHNGGVASQFNSQQPQPHVQLNYQKVYPQLRVPVMGYDNSSKREALSSVSSDILSSVSHERKRVKLNTNGGEGRRKWKGYGNTAREFTQAIVKFGEACEQVEKSKLQQVMDMEK</sequence>
<keyword evidence="3" id="KW-1185">Reference proteome</keyword>
<evidence type="ECO:0000313" key="3">
    <source>
        <dbReference type="Proteomes" id="UP001058974"/>
    </source>
</evidence>
<evidence type="ECO:0000313" key="2">
    <source>
        <dbReference type="EMBL" id="KAI5411051.1"/>
    </source>
</evidence>
<comment type="caution">
    <text evidence="2">The sequence shown here is derived from an EMBL/GenBank/DDBJ whole genome shotgun (WGS) entry which is preliminary data.</text>
</comment>
<evidence type="ECO:0000256" key="1">
    <source>
        <dbReference type="SAM" id="MobiDB-lite"/>
    </source>
</evidence>
<feature type="region of interest" description="Disordered" evidence="1">
    <location>
        <begin position="275"/>
        <end position="304"/>
    </location>
</feature>
<feature type="compositionally biased region" description="Basic and acidic residues" evidence="1">
    <location>
        <begin position="285"/>
        <end position="299"/>
    </location>
</feature>
<organism evidence="2 3">
    <name type="scientific">Pisum sativum</name>
    <name type="common">Garden pea</name>
    <name type="synonym">Lathyrus oleraceus</name>
    <dbReference type="NCBI Taxonomy" id="3888"/>
    <lineage>
        <taxon>Eukaryota</taxon>
        <taxon>Viridiplantae</taxon>
        <taxon>Streptophyta</taxon>
        <taxon>Embryophyta</taxon>
        <taxon>Tracheophyta</taxon>
        <taxon>Spermatophyta</taxon>
        <taxon>Magnoliopsida</taxon>
        <taxon>eudicotyledons</taxon>
        <taxon>Gunneridae</taxon>
        <taxon>Pentapetalae</taxon>
        <taxon>rosids</taxon>
        <taxon>fabids</taxon>
        <taxon>Fabales</taxon>
        <taxon>Fabaceae</taxon>
        <taxon>Papilionoideae</taxon>
        <taxon>50 kb inversion clade</taxon>
        <taxon>NPAAA clade</taxon>
        <taxon>Hologalegina</taxon>
        <taxon>IRL clade</taxon>
        <taxon>Fabeae</taxon>
        <taxon>Lathyrus</taxon>
    </lineage>
</organism>
<protein>
    <submittedName>
        <fullName evidence="2">Uncharacterized protein</fullName>
    </submittedName>
</protein>
<proteinExistence type="predicted"/>
<accession>A0A9D5AKU9</accession>
<name>A0A9D5AKU9_PEA</name>
<dbReference type="EMBL" id="JAMSHJ010000005">
    <property type="protein sequence ID" value="KAI5411051.1"/>
    <property type="molecule type" value="Genomic_DNA"/>
</dbReference>
<dbReference type="Proteomes" id="UP001058974">
    <property type="component" value="Chromosome 5"/>
</dbReference>
<gene>
    <name evidence="2" type="ORF">KIW84_056268</name>
</gene>
<reference evidence="2 3" key="1">
    <citation type="journal article" date="2022" name="Nat. Genet.">
        <title>Improved pea reference genome and pan-genome highlight genomic features and evolutionary characteristics.</title>
        <authorList>
            <person name="Yang T."/>
            <person name="Liu R."/>
            <person name="Luo Y."/>
            <person name="Hu S."/>
            <person name="Wang D."/>
            <person name="Wang C."/>
            <person name="Pandey M.K."/>
            <person name="Ge S."/>
            <person name="Xu Q."/>
            <person name="Li N."/>
            <person name="Li G."/>
            <person name="Huang Y."/>
            <person name="Saxena R.K."/>
            <person name="Ji Y."/>
            <person name="Li M."/>
            <person name="Yan X."/>
            <person name="He Y."/>
            <person name="Liu Y."/>
            <person name="Wang X."/>
            <person name="Xiang C."/>
            <person name="Varshney R.K."/>
            <person name="Ding H."/>
            <person name="Gao S."/>
            <person name="Zong X."/>
        </authorList>
    </citation>
    <scope>NUCLEOTIDE SEQUENCE [LARGE SCALE GENOMIC DNA]</scope>
    <source>
        <strain evidence="2 3">cv. Zhongwan 6</strain>
    </source>
</reference>
<feature type="compositionally biased region" description="Polar residues" evidence="1">
    <location>
        <begin position="91"/>
        <end position="103"/>
    </location>
</feature>
<dbReference type="Gramene" id="Psat05G0626800-T1">
    <property type="protein sequence ID" value="KAI5411051.1"/>
    <property type="gene ID" value="KIW84_056268"/>
</dbReference>
<dbReference type="AlphaFoldDB" id="A0A9D5AKU9"/>
<feature type="compositionally biased region" description="Basic and acidic residues" evidence="1">
    <location>
        <begin position="113"/>
        <end position="129"/>
    </location>
</feature>
<feature type="region of interest" description="Disordered" evidence="1">
    <location>
        <begin position="91"/>
        <end position="135"/>
    </location>
</feature>